<evidence type="ECO:0000313" key="3">
    <source>
        <dbReference type="EMBL" id="CAE17791.1"/>
    </source>
</evidence>
<dbReference type="FunCoup" id="Q7YTN9">
    <property type="interactions" value="8"/>
</dbReference>
<feature type="domain" description="Methyltransferase FkbM" evidence="2">
    <location>
        <begin position="77"/>
        <end position="285"/>
    </location>
</feature>
<dbReference type="RefSeq" id="NP_001023793.1">
    <property type="nucleotide sequence ID" value="NM_001028622.1"/>
</dbReference>
<dbReference type="PaxDb" id="6239-F13A7.12"/>
<dbReference type="CTD" id="3564887"/>
<keyword evidence="1" id="KW-0472">Membrane</keyword>
<accession>Q7YTN9</accession>
<reference evidence="3 4" key="1">
    <citation type="journal article" date="1998" name="Science">
        <title>Genome sequence of the nematode C. elegans: a platform for investigating biology.</title>
        <authorList>
            <consortium name="The C. elegans sequencing consortium"/>
            <person name="Sulson J.E."/>
            <person name="Waterston R."/>
        </authorList>
    </citation>
    <scope>NUCLEOTIDE SEQUENCE [LARGE SCALE GENOMIC DNA]</scope>
    <source>
        <strain evidence="3 4">Bristol N2</strain>
    </source>
</reference>
<keyword evidence="3" id="KW-0489">Methyltransferase</keyword>
<dbReference type="OMA" id="RNENLTM"/>
<feature type="transmembrane region" description="Helical" evidence="1">
    <location>
        <begin position="21"/>
        <end position="39"/>
    </location>
</feature>
<keyword evidence="3" id="KW-0808">Transferase</keyword>
<keyword evidence="1" id="KW-1133">Transmembrane helix</keyword>
<dbReference type="InParanoid" id="Q7YTN9"/>
<dbReference type="Bgee" id="WBGene00008727">
    <property type="expression patterns" value="Expressed in embryo and 3 other cell types or tissues"/>
</dbReference>
<dbReference type="PhylomeDB" id="Q7YTN9"/>
<dbReference type="GO" id="GO:0008168">
    <property type="term" value="F:methyltransferase activity"/>
    <property type="evidence" value="ECO:0007669"/>
    <property type="project" value="UniProtKB-KW"/>
</dbReference>
<proteinExistence type="predicted"/>
<dbReference type="InterPro" id="IPR006342">
    <property type="entry name" value="FkbM_mtfrase"/>
</dbReference>
<organism evidence="3 4">
    <name type="scientific">Caenorhabditis elegans</name>
    <dbReference type="NCBI Taxonomy" id="6239"/>
    <lineage>
        <taxon>Eukaryota</taxon>
        <taxon>Metazoa</taxon>
        <taxon>Ecdysozoa</taxon>
        <taxon>Nematoda</taxon>
        <taxon>Chromadorea</taxon>
        <taxon>Rhabditida</taxon>
        <taxon>Rhabditina</taxon>
        <taxon>Rhabditomorpha</taxon>
        <taxon>Rhabditoidea</taxon>
        <taxon>Rhabditidae</taxon>
        <taxon>Peloderinae</taxon>
        <taxon>Caenorhabditis</taxon>
    </lineage>
</organism>
<dbReference type="WormBase" id="F13A7.12">
    <property type="protein sequence ID" value="CE34804"/>
    <property type="gene ID" value="WBGene00008727"/>
</dbReference>
<dbReference type="GeneID" id="3564887"/>
<dbReference type="PANTHER" id="PTHR22989">
    <property type="entry name" value="UNCHARACTERIZED DUF13 C.ELEGANS"/>
    <property type="match status" value="1"/>
</dbReference>
<evidence type="ECO:0000256" key="1">
    <source>
        <dbReference type="SAM" id="Phobius"/>
    </source>
</evidence>
<name>Q7YTN9_CAEEL</name>
<dbReference type="Pfam" id="PF05050">
    <property type="entry name" value="Methyltransf_21"/>
    <property type="match status" value="1"/>
</dbReference>
<dbReference type="eggNOG" id="ENOG502TG1Y">
    <property type="taxonomic scope" value="Eukaryota"/>
</dbReference>
<dbReference type="HOGENOM" id="CLU_054633_1_0_1"/>
<sequence length="318" mass="37561">MEYYRFPSAKRQLSRLSLKNVLLVLITITLTWIVIKFSSSQAEVFEDDADIDSDKEASPIFKAFYKCVRPKLEPFRGRHNDFWFKFAEVTADCDELKEYKALEIMPSMNKDETKYFAYPKKDENLTMITLGIGRDVAAEIGLKRLYRKINFYGADPSSEYNKDLYEKDLKGKYYQYAVSDRNSMGMSAVLGDNGYKDQVTQHISASQFFKNIIQKDRIDVLWIDIEGNEYSVLSQIHRNGPLDTDGVKICQMNVEMHQFPTWWPSGEMKKFHDFVWKVLRDRRYIILKPFFVIYEHFRFIRLFIVNVADKECTDLYLK</sequence>
<dbReference type="AlphaFoldDB" id="Q7YTN9"/>
<dbReference type="PANTHER" id="PTHR22989:SF19">
    <property type="entry name" value="METHYLTRANSFERASE FKBM DOMAIN-CONTAINING PROTEIN"/>
    <property type="match status" value="1"/>
</dbReference>
<dbReference type="EMBL" id="BX284605">
    <property type="protein sequence ID" value="CAE17791.1"/>
    <property type="molecule type" value="Genomic_DNA"/>
</dbReference>
<dbReference type="KEGG" id="cel:CELE_F13A7.12"/>
<dbReference type="AGR" id="WB:WBGene00008727"/>
<dbReference type="GO" id="GO:0032259">
    <property type="term" value="P:methylation"/>
    <property type="evidence" value="ECO:0007669"/>
    <property type="project" value="UniProtKB-KW"/>
</dbReference>
<evidence type="ECO:0000313" key="5">
    <source>
        <dbReference type="WormBase" id="F13A7.12"/>
    </source>
</evidence>
<dbReference type="Proteomes" id="UP000001940">
    <property type="component" value="Chromosome V"/>
</dbReference>
<evidence type="ECO:0000313" key="4">
    <source>
        <dbReference type="Proteomes" id="UP000001940"/>
    </source>
</evidence>
<dbReference type="UCSC" id="F13A7.12">
    <property type="organism name" value="c. elegans"/>
</dbReference>
<protein>
    <submittedName>
        <fullName evidence="3">Methyltransferase FkbM domain-containing protein</fullName>
    </submittedName>
</protein>
<evidence type="ECO:0000259" key="2">
    <source>
        <dbReference type="Pfam" id="PF05050"/>
    </source>
</evidence>
<dbReference type="OrthoDB" id="10006218at2759"/>
<keyword evidence="1" id="KW-0812">Transmembrane</keyword>
<gene>
    <name evidence="3" type="ORF">CELE_F13A7.12</name>
    <name evidence="3 5" type="ORF">F13A7.12</name>
</gene>
<keyword evidence="4" id="KW-1185">Reference proteome</keyword>